<feature type="transmembrane region" description="Helical" evidence="7">
    <location>
        <begin position="336"/>
        <end position="355"/>
    </location>
</feature>
<evidence type="ECO:0000256" key="5">
    <source>
        <dbReference type="ARBA" id="ARBA00022989"/>
    </source>
</evidence>
<accession>A0ABU1BLM3</accession>
<evidence type="ECO:0000256" key="6">
    <source>
        <dbReference type="ARBA" id="ARBA00023136"/>
    </source>
</evidence>
<dbReference type="Proteomes" id="UP001225596">
    <property type="component" value="Unassembled WGS sequence"/>
</dbReference>
<dbReference type="Pfam" id="PF00953">
    <property type="entry name" value="Glycos_transf_4"/>
    <property type="match status" value="1"/>
</dbReference>
<feature type="transmembrane region" description="Helical" evidence="7">
    <location>
        <begin position="167"/>
        <end position="187"/>
    </location>
</feature>
<protein>
    <submittedName>
        <fullName evidence="8">Glycosyltransferase</fullName>
    </submittedName>
</protein>
<feature type="transmembrane region" description="Helical" evidence="7">
    <location>
        <begin position="223"/>
        <end position="241"/>
    </location>
</feature>
<reference evidence="8 9" key="1">
    <citation type="submission" date="2023-08" db="EMBL/GenBank/DDBJ databases">
        <title>Oxalobacteraceae gen .nov., isolated from river sludge outside the plant.</title>
        <authorList>
            <person name="Zhao S.Y."/>
        </authorList>
    </citation>
    <scope>NUCLEOTIDE SEQUENCE [LARGE SCALE GENOMIC DNA]</scope>
    <source>
        <strain evidence="8 9">R-40</strain>
    </source>
</reference>
<keyword evidence="9" id="KW-1185">Reference proteome</keyword>
<dbReference type="RefSeq" id="WP_338435824.1">
    <property type="nucleotide sequence ID" value="NZ_JAUYVH010000002.1"/>
</dbReference>
<feature type="transmembrane region" description="Helical" evidence="7">
    <location>
        <begin position="104"/>
        <end position="122"/>
    </location>
</feature>
<sequence length="379" mass="40724">MIGAALVAAAIACGITILIVISQRWHGRFSMDHDLSGVQKFHDRPVPRVGGVALFFSILFALAICQSFTNHLPQKFDVHLASLLLYASLPVFVAGLIEDTTKKVAVPFRLAAAFASALLASWLLNATVNHLDIWGVDRLLEYAPVAIVVTAVVVAGGTNAMNIIDGFNGLAGTATLVILAGFGILAWQADDVFVTQLVLLGMGATIGFLIINYPTGGVFLGDGGAYFLGFWISEIAVLLMVRNPTINAWQVLGVCAYPVIEVLFSMYRRKIIRKASPGAPDSLHLHTLVYRRVICHNLTHSNSWPWVRNAMVVWFVGAMIAVMVGAAILLGQSLQGAVLVVVMEVLVYVAVYARLVRGRWGGVSKVVLKLVPGARAGVK</sequence>
<evidence type="ECO:0000256" key="4">
    <source>
        <dbReference type="ARBA" id="ARBA00022692"/>
    </source>
</evidence>
<comment type="subcellular location">
    <subcellularLocation>
        <location evidence="1">Cell membrane</location>
        <topology evidence="1">Multi-pass membrane protein</topology>
    </subcellularLocation>
</comment>
<feature type="transmembrane region" description="Helical" evidence="7">
    <location>
        <begin position="193"/>
        <end position="211"/>
    </location>
</feature>
<evidence type="ECO:0000256" key="7">
    <source>
        <dbReference type="SAM" id="Phobius"/>
    </source>
</evidence>
<evidence type="ECO:0000313" key="9">
    <source>
        <dbReference type="Proteomes" id="UP001225596"/>
    </source>
</evidence>
<dbReference type="CDD" id="cd06912">
    <property type="entry name" value="GT_MraY_like"/>
    <property type="match status" value="1"/>
</dbReference>
<keyword evidence="6 7" id="KW-0472">Membrane</keyword>
<keyword evidence="2" id="KW-1003">Cell membrane</keyword>
<dbReference type="PANTHER" id="PTHR22926:SF3">
    <property type="entry name" value="UNDECAPRENYL-PHOSPHATE ALPHA-N-ACETYLGLUCOSAMINYL 1-PHOSPHATE TRANSFERASE"/>
    <property type="match status" value="1"/>
</dbReference>
<dbReference type="EMBL" id="JAUYVH010000002">
    <property type="protein sequence ID" value="MDQ9169900.1"/>
    <property type="molecule type" value="Genomic_DNA"/>
</dbReference>
<organism evidence="8 9">
    <name type="scientific">Keguizhuia sedimenti</name>
    <dbReference type="NCBI Taxonomy" id="3064264"/>
    <lineage>
        <taxon>Bacteria</taxon>
        <taxon>Pseudomonadati</taxon>
        <taxon>Pseudomonadota</taxon>
        <taxon>Betaproteobacteria</taxon>
        <taxon>Burkholderiales</taxon>
        <taxon>Oxalobacteraceae</taxon>
        <taxon>Keguizhuia</taxon>
    </lineage>
</organism>
<feature type="transmembrane region" description="Helical" evidence="7">
    <location>
        <begin position="6"/>
        <end position="25"/>
    </location>
</feature>
<feature type="transmembrane region" description="Helical" evidence="7">
    <location>
        <begin position="311"/>
        <end position="330"/>
    </location>
</feature>
<evidence type="ECO:0000256" key="3">
    <source>
        <dbReference type="ARBA" id="ARBA00022679"/>
    </source>
</evidence>
<proteinExistence type="predicted"/>
<feature type="transmembrane region" description="Helical" evidence="7">
    <location>
        <begin position="247"/>
        <end position="267"/>
    </location>
</feature>
<gene>
    <name evidence="8" type="ORF">Q8A64_05685</name>
</gene>
<feature type="transmembrane region" description="Helical" evidence="7">
    <location>
        <begin position="46"/>
        <end position="64"/>
    </location>
</feature>
<feature type="transmembrane region" description="Helical" evidence="7">
    <location>
        <begin position="142"/>
        <end position="160"/>
    </location>
</feature>
<keyword evidence="5 7" id="KW-1133">Transmembrane helix</keyword>
<evidence type="ECO:0000256" key="2">
    <source>
        <dbReference type="ARBA" id="ARBA00022475"/>
    </source>
</evidence>
<evidence type="ECO:0000256" key="1">
    <source>
        <dbReference type="ARBA" id="ARBA00004651"/>
    </source>
</evidence>
<comment type="caution">
    <text evidence="8">The sequence shown here is derived from an EMBL/GenBank/DDBJ whole genome shotgun (WGS) entry which is preliminary data.</text>
</comment>
<name>A0ABU1BLM3_9BURK</name>
<dbReference type="InterPro" id="IPR000715">
    <property type="entry name" value="Glycosyl_transferase_4"/>
</dbReference>
<feature type="transmembrane region" description="Helical" evidence="7">
    <location>
        <begin position="76"/>
        <end position="97"/>
    </location>
</feature>
<keyword evidence="3" id="KW-0808">Transferase</keyword>
<evidence type="ECO:0000313" key="8">
    <source>
        <dbReference type="EMBL" id="MDQ9169900.1"/>
    </source>
</evidence>
<keyword evidence="4 7" id="KW-0812">Transmembrane</keyword>
<dbReference type="PANTHER" id="PTHR22926">
    <property type="entry name" value="PHOSPHO-N-ACETYLMURAMOYL-PENTAPEPTIDE-TRANSFERASE"/>
    <property type="match status" value="1"/>
</dbReference>